<dbReference type="InterPro" id="IPR058533">
    <property type="entry name" value="Cation_efflux_TM"/>
</dbReference>
<feature type="domain" description="Cation efflux protein transmembrane" evidence="10">
    <location>
        <begin position="2"/>
        <end position="185"/>
    </location>
</feature>
<dbReference type="InterPro" id="IPR027470">
    <property type="entry name" value="Cation_efflux_CTD"/>
</dbReference>
<evidence type="ECO:0000256" key="7">
    <source>
        <dbReference type="ARBA" id="ARBA00023136"/>
    </source>
</evidence>
<evidence type="ECO:0000256" key="6">
    <source>
        <dbReference type="ARBA" id="ARBA00022989"/>
    </source>
</evidence>
<gene>
    <name evidence="12" type="ORF">CCC_00225</name>
</gene>
<keyword evidence="6 9" id="KW-1133">Transmembrane helix</keyword>
<evidence type="ECO:0000256" key="5">
    <source>
        <dbReference type="ARBA" id="ARBA00022692"/>
    </source>
</evidence>
<evidence type="ECO:0000256" key="4">
    <source>
        <dbReference type="ARBA" id="ARBA00022475"/>
    </source>
</evidence>
<dbReference type="Proteomes" id="UP000031971">
    <property type="component" value="Unassembled WGS sequence"/>
</dbReference>
<name>A0A0C2YBR4_PARME</name>
<proteinExistence type="inferred from homology"/>
<comment type="similarity">
    <text evidence="2">Belongs to the cation diffusion facilitator (CDF) transporter (TC 2.A.4) family.</text>
</comment>
<dbReference type="EMBL" id="JXSL01000030">
    <property type="protein sequence ID" value="KIL97164.1"/>
    <property type="molecule type" value="Genomic_DNA"/>
</dbReference>
<evidence type="ECO:0000256" key="8">
    <source>
        <dbReference type="ARBA" id="ARBA00068882"/>
    </source>
</evidence>
<keyword evidence="3" id="KW-0813">Transport</keyword>
<comment type="subcellular location">
    <subcellularLocation>
        <location evidence="1">Cell membrane</location>
        <topology evidence="1">Multi-pass membrane protein</topology>
    </subcellularLocation>
</comment>
<keyword evidence="13" id="KW-1185">Reference proteome</keyword>
<evidence type="ECO:0000256" key="2">
    <source>
        <dbReference type="ARBA" id="ARBA00008114"/>
    </source>
</evidence>
<accession>A0A0C2YBR4</accession>
<dbReference type="Pfam" id="PF01545">
    <property type="entry name" value="Cation_efflux"/>
    <property type="match status" value="1"/>
</dbReference>
<keyword evidence="7 9" id="KW-0472">Membrane</keyword>
<evidence type="ECO:0000313" key="13">
    <source>
        <dbReference type="Proteomes" id="UP000031971"/>
    </source>
</evidence>
<comment type="caution">
    <text evidence="12">The sequence shown here is derived from an EMBL/GenBank/DDBJ whole genome shotgun (WGS) entry which is preliminary data.</text>
</comment>
<dbReference type="SUPFAM" id="SSF160240">
    <property type="entry name" value="Cation efflux protein cytoplasmic domain-like"/>
    <property type="match status" value="1"/>
</dbReference>
<dbReference type="InterPro" id="IPR027469">
    <property type="entry name" value="Cation_efflux_TMD_sf"/>
</dbReference>
<organism evidence="12 13">
    <name type="scientific">Paramagnetospirillum magnetotacticum MS-1</name>
    <dbReference type="NCBI Taxonomy" id="272627"/>
    <lineage>
        <taxon>Bacteria</taxon>
        <taxon>Pseudomonadati</taxon>
        <taxon>Pseudomonadota</taxon>
        <taxon>Alphaproteobacteria</taxon>
        <taxon>Rhodospirillales</taxon>
        <taxon>Magnetospirillaceae</taxon>
        <taxon>Paramagnetospirillum</taxon>
    </lineage>
</organism>
<dbReference type="NCBIfam" id="TIGR01297">
    <property type="entry name" value="CDF"/>
    <property type="match status" value="1"/>
</dbReference>
<dbReference type="Gene3D" id="3.30.70.1350">
    <property type="entry name" value="Cation efflux protein, cytoplasmic domain"/>
    <property type="match status" value="1"/>
</dbReference>
<dbReference type="GO" id="GO:0015086">
    <property type="term" value="F:cadmium ion transmembrane transporter activity"/>
    <property type="evidence" value="ECO:0007669"/>
    <property type="project" value="TreeGrafter"/>
</dbReference>
<dbReference type="InterPro" id="IPR050291">
    <property type="entry name" value="CDF_Transporter"/>
</dbReference>
<sequence length="291" mass="31612">MLGMKIGAWAMTDSMSVLTSLMDSILDCSVGVTNFMAVRKALSPASRSHRFGFGKIEPLAALAEAVFLFGVAIMILIEAVDRLRYPHPVANTEWGAWAMAGVIVLTGGLLAYQRHVIRLTGSLVVRAEAIHYTTDVVIHVGIIISLLLTGLAGMTWVDSAFALGVAVYLALNAKTILGESVGILLDRELSDAERHKIRDLALSHPEVKGVHDLRTRSAGPQIFIQLHVEMNPDLSLHDAHRYTEETIDIILAAYPSAEVQVHEEPVGMSRHRSWCGMTGPVIPGQYADATD</sequence>
<dbReference type="STRING" id="272627.CCC_00225"/>
<keyword evidence="4" id="KW-1003">Cell membrane</keyword>
<dbReference type="Gene3D" id="1.20.1510.10">
    <property type="entry name" value="Cation efflux protein transmembrane domain"/>
    <property type="match status" value="1"/>
</dbReference>
<feature type="domain" description="Cation efflux protein cytoplasmic" evidence="11">
    <location>
        <begin position="189"/>
        <end position="265"/>
    </location>
</feature>
<evidence type="ECO:0000313" key="12">
    <source>
        <dbReference type="EMBL" id="KIL97164.1"/>
    </source>
</evidence>
<dbReference type="InterPro" id="IPR036837">
    <property type="entry name" value="Cation_efflux_CTD_sf"/>
</dbReference>
<dbReference type="SUPFAM" id="SSF161111">
    <property type="entry name" value="Cation efflux protein transmembrane domain-like"/>
    <property type="match status" value="1"/>
</dbReference>
<dbReference type="AlphaFoldDB" id="A0A0C2YBR4"/>
<feature type="transmembrane region" description="Helical" evidence="9">
    <location>
        <begin position="94"/>
        <end position="112"/>
    </location>
</feature>
<evidence type="ECO:0000256" key="1">
    <source>
        <dbReference type="ARBA" id="ARBA00004651"/>
    </source>
</evidence>
<feature type="transmembrane region" description="Helical" evidence="9">
    <location>
        <begin position="59"/>
        <end position="79"/>
    </location>
</feature>
<evidence type="ECO:0000256" key="3">
    <source>
        <dbReference type="ARBA" id="ARBA00022448"/>
    </source>
</evidence>
<feature type="transmembrane region" description="Helical" evidence="9">
    <location>
        <begin position="20"/>
        <end position="38"/>
    </location>
</feature>
<dbReference type="FunFam" id="3.30.70.1350:FF:000002">
    <property type="entry name" value="Ferrous-iron efflux pump FieF"/>
    <property type="match status" value="1"/>
</dbReference>
<evidence type="ECO:0000259" key="11">
    <source>
        <dbReference type="Pfam" id="PF16916"/>
    </source>
</evidence>
<dbReference type="GO" id="GO:0005886">
    <property type="term" value="C:plasma membrane"/>
    <property type="evidence" value="ECO:0007669"/>
    <property type="project" value="UniProtKB-SubCell"/>
</dbReference>
<dbReference type="PANTHER" id="PTHR43840:SF41">
    <property type="entry name" value="CATION-EFFLUX PUMP FIEF"/>
    <property type="match status" value="1"/>
</dbReference>
<reference evidence="12 13" key="1">
    <citation type="submission" date="2015-01" db="EMBL/GenBank/DDBJ databases">
        <title>Genome Sequence of Magnetospirillum magnetotacticum Strain MS-1.</title>
        <authorList>
            <person name="Marinov G.K."/>
            <person name="Smalley M.D."/>
            <person name="DeSalvo G."/>
        </authorList>
    </citation>
    <scope>NUCLEOTIDE SEQUENCE [LARGE SCALE GENOMIC DNA]</scope>
    <source>
        <strain evidence="12 13">MS-1</strain>
    </source>
</reference>
<dbReference type="GO" id="GO:0015341">
    <property type="term" value="F:zinc efflux antiporter activity"/>
    <property type="evidence" value="ECO:0007669"/>
    <property type="project" value="TreeGrafter"/>
</dbReference>
<dbReference type="InterPro" id="IPR002524">
    <property type="entry name" value="Cation_efflux"/>
</dbReference>
<feature type="transmembrane region" description="Helical" evidence="9">
    <location>
        <begin position="132"/>
        <end position="154"/>
    </location>
</feature>
<dbReference type="Pfam" id="PF16916">
    <property type="entry name" value="ZT_dimer"/>
    <property type="match status" value="1"/>
</dbReference>
<protein>
    <recommendedName>
        <fullName evidence="8">Protein p34</fullName>
    </recommendedName>
</protein>
<dbReference type="GO" id="GO:0015093">
    <property type="term" value="F:ferrous iron transmembrane transporter activity"/>
    <property type="evidence" value="ECO:0007669"/>
    <property type="project" value="TreeGrafter"/>
</dbReference>
<keyword evidence="5 9" id="KW-0812">Transmembrane</keyword>
<dbReference type="GO" id="GO:0006882">
    <property type="term" value="P:intracellular zinc ion homeostasis"/>
    <property type="evidence" value="ECO:0007669"/>
    <property type="project" value="TreeGrafter"/>
</dbReference>
<dbReference type="PANTHER" id="PTHR43840">
    <property type="entry name" value="MITOCHONDRIAL METAL TRANSPORTER 1-RELATED"/>
    <property type="match status" value="1"/>
</dbReference>
<evidence type="ECO:0000256" key="9">
    <source>
        <dbReference type="SAM" id="Phobius"/>
    </source>
</evidence>
<evidence type="ECO:0000259" key="10">
    <source>
        <dbReference type="Pfam" id="PF01545"/>
    </source>
</evidence>